<evidence type="ECO:0000256" key="1">
    <source>
        <dbReference type="ARBA" id="ARBA00001625"/>
    </source>
</evidence>
<keyword evidence="3 4" id="KW-0460">Magnesium</keyword>
<reference evidence="5 6" key="1">
    <citation type="submission" date="2021-03" db="EMBL/GenBank/DDBJ databases">
        <title>Winogradskyella sp. nov., isolated from costal sediment.</title>
        <authorList>
            <person name="Gao C."/>
        </authorList>
    </citation>
    <scope>NUCLEOTIDE SEQUENCE [LARGE SCALE GENOMIC DNA]</scope>
    <source>
        <strain evidence="5 6">DF17</strain>
    </source>
</reference>
<accession>A0ABS3SZ64</accession>
<dbReference type="PROSITE" id="PS00629">
    <property type="entry name" value="IMP_1"/>
    <property type="match status" value="1"/>
</dbReference>
<keyword evidence="2 4" id="KW-0479">Metal-binding</keyword>
<organism evidence="5 6">
    <name type="scientific">Winogradskyella pelagia</name>
    <dbReference type="NCBI Taxonomy" id="2819984"/>
    <lineage>
        <taxon>Bacteria</taxon>
        <taxon>Pseudomonadati</taxon>
        <taxon>Bacteroidota</taxon>
        <taxon>Flavobacteriia</taxon>
        <taxon>Flavobacteriales</taxon>
        <taxon>Flavobacteriaceae</taxon>
        <taxon>Winogradskyella</taxon>
    </lineage>
</organism>
<name>A0ABS3SZ64_9FLAO</name>
<dbReference type="HAMAP" id="MF_02095">
    <property type="entry name" value="CysQ"/>
    <property type="match status" value="1"/>
</dbReference>
<dbReference type="InterPro" id="IPR050725">
    <property type="entry name" value="CysQ/Inositol_MonoPase"/>
</dbReference>
<keyword evidence="6" id="KW-1185">Reference proteome</keyword>
<comment type="cofactor">
    <cofactor evidence="4">
        <name>Mg(2+)</name>
        <dbReference type="ChEBI" id="CHEBI:18420"/>
    </cofactor>
</comment>
<comment type="caution">
    <text evidence="5">The sequence shown here is derived from an EMBL/GenBank/DDBJ whole genome shotgun (WGS) entry which is preliminary data.</text>
</comment>
<comment type="subcellular location">
    <subcellularLocation>
        <location evidence="4">Cell membrane</location>
        <topology evidence="4">Peripheral membrane protein</topology>
        <orientation evidence="4">Cytoplasmic side</orientation>
    </subcellularLocation>
</comment>
<dbReference type="Gene3D" id="3.30.540.10">
    <property type="entry name" value="Fructose-1,6-Bisphosphatase, subunit A, domain 1"/>
    <property type="match status" value="1"/>
</dbReference>
<comment type="catalytic activity">
    <reaction evidence="1 4">
        <text>adenosine 3',5'-bisphosphate + H2O = AMP + phosphate</text>
        <dbReference type="Rhea" id="RHEA:10040"/>
        <dbReference type="ChEBI" id="CHEBI:15377"/>
        <dbReference type="ChEBI" id="CHEBI:43474"/>
        <dbReference type="ChEBI" id="CHEBI:58343"/>
        <dbReference type="ChEBI" id="CHEBI:456215"/>
        <dbReference type="EC" id="3.1.3.7"/>
    </reaction>
</comment>
<proteinExistence type="inferred from homology"/>
<dbReference type="NCBIfam" id="TIGR01331">
    <property type="entry name" value="bisphos_cysQ"/>
    <property type="match status" value="1"/>
</dbReference>
<dbReference type="PANTHER" id="PTHR43028:SF5">
    <property type="entry name" value="3'(2'),5'-BISPHOSPHATE NUCLEOTIDASE 1"/>
    <property type="match status" value="1"/>
</dbReference>
<comment type="function">
    <text evidence="4">Converts adenosine-3',5'-bisphosphate (PAP) to AMP.</text>
</comment>
<feature type="binding site" evidence="4">
    <location>
        <position position="229"/>
    </location>
    <ligand>
        <name>Mg(2+)</name>
        <dbReference type="ChEBI" id="CHEBI:18420"/>
        <label>2</label>
    </ligand>
</feature>
<feature type="binding site" evidence="4">
    <location>
        <position position="90"/>
    </location>
    <ligand>
        <name>Mg(2+)</name>
        <dbReference type="ChEBI" id="CHEBI:18420"/>
        <label>1</label>
    </ligand>
</feature>
<evidence type="ECO:0000256" key="2">
    <source>
        <dbReference type="ARBA" id="ARBA00022723"/>
    </source>
</evidence>
<feature type="binding site" evidence="4">
    <location>
        <begin position="90"/>
        <end position="93"/>
    </location>
    <ligand>
        <name>substrate</name>
    </ligand>
</feature>
<dbReference type="InterPro" id="IPR000760">
    <property type="entry name" value="Inositol_monophosphatase-like"/>
</dbReference>
<feature type="binding site" evidence="4">
    <location>
        <position position="91"/>
    </location>
    <ligand>
        <name>Mg(2+)</name>
        <dbReference type="ChEBI" id="CHEBI:18420"/>
        <label>2</label>
    </ligand>
</feature>
<dbReference type="Proteomes" id="UP000676776">
    <property type="component" value="Unassembled WGS sequence"/>
</dbReference>
<dbReference type="GO" id="GO:0008441">
    <property type="term" value="F:3'(2'),5'-bisphosphate nucleotidase activity"/>
    <property type="evidence" value="ECO:0007669"/>
    <property type="project" value="UniProtKB-EC"/>
</dbReference>
<keyword evidence="4 5" id="KW-0378">Hydrolase</keyword>
<gene>
    <name evidence="4 5" type="primary">cysQ</name>
    <name evidence="5" type="ORF">J4050_03380</name>
</gene>
<keyword evidence="4" id="KW-0472">Membrane</keyword>
<feature type="binding site" evidence="4">
    <location>
        <position position="88"/>
    </location>
    <ligand>
        <name>Mg(2+)</name>
        <dbReference type="ChEBI" id="CHEBI:18420"/>
        <label>2</label>
    </ligand>
</feature>
<feature type="binding site" evidence="4">
    <location>
        <position position="229"/>
    </location>
    <ligand>
        <name>substrate</name>
    </ligand>
</feature>
<dbReference type="Pfam" id="PF00459">
    <property type="entry name" value="Inositol_P"/>
    <property type="match status" value="1"/>
</dbReference>
<comment type="similarity">
    <text evidence="4">Belongs to the inositol monophosphatase superfamily. CysQ family.</text>
</comment>
<evidence type="ECO:0000256" key="4">
    <source>
        <dbReference type="HAMAP-Rule" id="MF_02095"/>
    </source>
</evidence>
<protein>
    <recommendedName>
        <fullName evidence="4">3'(2'),5'-bisphosphate nucleotidase CysQ</fullName>
        <ecNumber evidence="4">3.1.3.7</ecNumber>
    </recommendedName>
    <alternativeName>
        <fullName evidence="4">3'(2'),5-bisphosphonucleoside 3'(2')-phosphohydrolase</fullName>
    </alternativeName>
    <alternativeName>
        <fullName evidence="4">3'-phosphoadenosine 5'-phosphate phosphatase</fullName>
        <shortName evidence="4">PAP phosphatase</shortName>
    </alternativeName>
</protein>
<dbReference type="EC" id="3.1.3.7" evidence="4"/>
<feature type="binding site" evidence="4">
    <location>
        <position position="68"/>
    </location>
    <ligand>
        <name>substrate</name>
    </ligand>
</feature>
<dbReference type="PANTHER" id="PTHR43028">
    <property type="entry name" value="3'(2'),5'-BISPHOSPHATE NUCLEOTIDASE 1"/>
    <property type="match status" value="1"/>
</dbReference>
<dbReference type="InterPro" id="IPR006240">
    <property type="entry name" value="CysQ"/>
</dbReference>
<evidence type="ECO:0000313" key="5">
    <source>
        <dbReference type="EMBL" id="MBO3115770.1"/>
    </source>
</evidence>
<keyword evidence="4" id="KW-1003">Cell membrane</keyword>
<feature type="binding site" evidence="4">
    <location>
        <position position="88"/>
    </location>
    <ligand>
        <name>Mg(2+)</name>
        <dbReference type="ChEBI" id="CHEBI:18420"/>
        <label>1</label>
    </ligand>
</feature>
<feature type="binding site" evidence="4">
    <location>
        <position position="68"/>
    </location>
    <ligand>
        <name>Mg(2+)</name>
        <dbReference type="ChEBI" id="CHEBI:18420"/>
        <label>1</label>
    </ligand>
</feature>
<dbReference type="Gene3D" id="3.40.190.80">
    <property type="match status" value="1"/>
</dbReference>
<dbReference type="EMBL" id="JAGEVF010000002">
    <property type="protein sequence ID" value="MBO3115770.1"/>
    <property type="molecule type" value="Genomic_DNA"/>
</dbReference>
<evidence type="ECO:0000313" key="6">
    <source>
        <dbReference type="Proteomes" id="UP000676776"/>
    </source>
</evidence>
<evidence type="ECO:0000256" key="3">
    <source>
        <dbReference type="ARBA" id="ARBA00022842"/>
    </source>
</evidence>
<dbReference type="SUPFAM" id="SSF56655">
    <property type="entry name" value="Carbohydrate phosphatase"/>
    <property type="match status" value="1"/>
</dbReference>
<sequence length="270" mass="29872">MDSILKNTNLVTAIHAALSAGKSIMAIYKNDIAVEFKSDNSPLTLADKEANTIINAYLKPIGIPIISEENIQLEYGIRKHWKQCWIVDPLDGTKEFIKRNGEFTVNIAFVESGQPSLGVIYIPASKTLYFADAIAKLAFKAELENHNTSLENVISKSKQIFPKGSPSQHITIIGSQSHMTKETQGFIEAVKRDFTKVTLLTKGSSLKFCWLAEGKAHVYPRFAPTMEWDTAAGHAICNAVDIDIISQVTHTPLRYNKADLYNPSFVAAKS</sequence>
<dbReference type="CDD" id="cd01638">
    <property type="entry name" value="CysQ"/>
    <property type="match status" value="1"/>
</dbReference>
<dbReference type="InterPro" id="IPR020583">
    <property type="entry name" value="Inositol_monoP_metal-BS"/>
</dbReference>